<name>A0AAV4DZE5_9GAST</name>
<reference evidence="4 5" key="1">
    <citation type="journal article" date="2021" name="Elife">
        <title>Chloroplast acquisition without the gene transfer in kleptoplastic sea slugs, Plakobranchus ocellatus.</title>
        <authorList>
            <person name="Maeda T."/>
            <person name="Takahashi S."/>
            <person name="Yoshida T."/>
            <person name="Shimamura S."/>
            <person name="Takaki Y."/>
            <person name="Nagai Y."/>
            <person name="Toyoda A."/>
            <person name="Suzuki Y."/>
            <person name="Arimoto A."/>
            <person name="Ishii H."/>
            <person name="Satoh N."/>
            <person name="Nishiyama T."/>
            <person name="Hasebe M."/>
            <person name="Maruyama T."/>
            <person name="Minagawa J."/>
            <person name="Obokata J."/>
            <person name="Shigenobu S."/>
        </authorList>
    </citation>
    <scope>NUCLEOTIDE SEQUENCE [LARGE SCALE GENOMIC DNA]</scope>
</reference>
<dbReference type="Proteomes" id="UP000735302">
    <property type="component" value="Unassembled WGS sequence"/>
</dbReference>
<protein>
    <recommendedName>
        <fullName evidence="2">Multifunctional methyltransferase subunit TRM112-like protein</fullName>
    </recommendedName>
    <alternativeName>
        <fullName evidence="3">tRNA methyltransferase 112 homolog</fullName>
    </alternativeName>
</protein>
<dbReference type="GO" id="GO:0008168">
    <property type="term" value="F:methyltransferase activity"/>
    <property type="evidence" value="ECO:0007669"/>
    <property type="project" value="UniProtKB-KW"/>
</dbReference>
<dbReference type="InterPro" id="IPR005651">
    <property type="entry name" value="Trm112-like"/>
</dbReference>
<keyword evidence="5" id="KW-1185">Reference proteome</keyword>
<evidence type="ECO:0000313" key="5">
    <source>
        <dbReference type="Proteomes" id="UP000735302"/>
    </source>
</evidence>
<comment type="caution">
    <text evidence="4">The sequence shown here is derived from an EMBL/GenBank/DDBJ whole genome shotgun (WGS) entry which is preliminary data.</text>
</comment>
<dbReference type="GO" id="GO:0070476">
    <property type="term" value="P:rRNA (guanine-N7)-methylation"/>
    <property type="evidence" value="ECO:0007669"/>
    <property type="project" value="TreeGrafter"/>
</dbReference>
<dbReference type="AlphaFoldDB" id="A0AAV4DZE5"/>
<evidence type="ECO:0000256" key="2">
    <source>
        <dbReference type="ARBA" id="ARBA00019989"/>
    </source>
</evidence>
<proteinExistence type="inferred from homology"/>
<keyword evidence="4" id="KW-0808">Transferase</keyword>
<comment type="similarity">
    <text evidence="1">Belongs to the TRM112 family.</text>
</comment>
<dbReference type="GO" id="GO:0030488">
    <property type="term" value="P:tRNA methylation"/>
    <property type="evidence" value="ECO:0007669"/>
    <property type="project" value="TreeGrafter"/>
</dbReference>
<evidence type="ECO:0000313" key="4">
    <source>
        <dbReference type="EMBL" id="GFO49638.1"/>
    </source>
</evidence>
<dbReference type="SUPFAM" id="SSF158997">
    <property type="entry name" value="Trm112p-like"/>
    <property type="match status" value="1"/>
</dbReference>
<sequence>MKLITHNMLTSNIIKGVTKGFPLIIAPTKVEVKEVDFNPDFVNKMLTKIDYPALYQAANSVGHGEGLPEQLGDDVKDNTDLLKALHNAMLQVEVIEGDLVCPESGRKFPIANGIPNMLLLENEVET</sequence>
<dbReference type="EMBL" id="BLXT01008494">
    <property type="protein sequence ID" value="GFO49638.1"/>
    <property type="molecule type" value="Genomic_DNA"/>
</dbReference>
<dbReference type="Gene3D" id="2.20.25.10">
    <property type="match status" value="1"/>
</dbReference>
<dbReference type="CDD" id="cd21089">
    <property type="entry name" value="Trm112-like"/>
    <property type="match status" value="1"/>
</dbReference>
<dbReference type="PANTHER" id="PTHR12773:SF0">
    <property type="entry name" value="MULTIFUNCTIONAL METHYLTRANSFERASE SUBUNIT TRM112-LIKE PROTEIN"/>
    <property type="match status" value="1"/>
</dbReference>
<accession>A0AAV4DZE5</accession>
<dbReference type="InterPro" id="IPR039127">
    <property type="entry name" value="Trm112"/>
</dbReference>
<gene>
    <name evidence="4" type="ORF">PoB_007614300</name>
</gene>
<dbReference type="Pfam" id="PF03966">
    <property type="entry name" value="Trm112p"/>
    <property type="match status" value="1"/>
</dbReference>
<evidence type="ECO:0000256" key="1">
    <source>
        <dbReference type="ARBA" id="ARBA00007980"/>
    </source>
</evidence>
<dbReference type="GO" id="GO:0046982">
    <property type="term" value="F:protein heterodimerization activity"/>
    <property type="evidence" value="ECO:0007669"/>
    <property type="project" value="InterPro"/>
</dbReference>
<keyword evidence="4" id="KW-0489">Methyltransferase</keyword>
<organism evidence="4 5">
    <name type="scientific">Plakobranchus ocellatus</name>
    <dbReference type="NCBI Taxonomy" id="259542"/>
    <lineage>
        <taxon>Eukaryota</taxon>
        <taxon>Metazoa</taxon>
        <taxon>Spiralia</taxon>
        <taxon>Lophotrochozoa</taxon>
        <taxon>Mollusca</taxon>
        <taxon>Gastropoda</taxon>
        <taxon>Heterobranchia</taxon>
        <taxon>Euthyneura</taxon>
        <taxon>Panpulmonata</taxon>
        <taxon>Sacoglossa</taxon>
        <taxon>Placobranchoidea</taxon>
        <taxon>Plakobranchidae</taxon>
        <taxon>Plakobranchus</taxon>
    </lineage>
</organism>
<evidence type="ECO:0000256" key="3">
    <source>
        <dbReference type="ARBA" id="ARBA00030516"/>
    </source>
</evidence>
<dbReference type="PANTHER" id="PTHR12773">
    <property type="entry name" value="UPF0315 PROTEIN-RELATED"/>
    <property type="match status" value="1"/>
</dbReference>